<keyword evidence="2" id="KW-1185">Reference proteome</keyword>
<gene>
    <name evidence="1" type="ORF">AVEN_30752_1</name>
</gene>
<proteinExistence type="predicted"/>
<protein>
    <submittedName>
        <fullName evidence="1">Uncharacterized protein</fullName>
    </submittedName>
</protein>
<dbReference type="AlphaFoldDB" id="A0A4Y2RXX1"/>
<accession>A0A4Y2RXX1</accession>
<sequence>MLVKRLPRESSLLLGRSFGPRALSKLTSGRLRQNLFWPVVNEIMFLAKMMGLELDSNYIDELVADHSQELTTEEFTELIVFHCKKMWRRVCKRRRR</sequence>
<dbReference type="OrthoDB" id="7422307at2759"/>
<reference evidence="1 2" key="1">
    <citation type="journal article" date="2019" name="Sci. Rep.">
        <title>Orb-weaving spider Araneus ventricosus genome elucidates the spidroin gene catalogue.</title>
        <authorList>
            <person name="Kono N."/>
            <person name="Nakamura H."/>
            <person name="Ohtoshi R."/>
            <person name="Moran D.A.P."/>
            <person name="Shinohara A."/>
            <person name="Yoshida Y."/>
            <person name="Fujiwara M."/>
            <person name="Mori M."/>
            <person name="Tomita M."/>
            <person name="Arakawa K."/>
        </authorList>
    </citation>
    <scope>NUCLEOTIDE SEQUENCE [LARGE SCALE GENOMIC DNA]</scope>
</reference>
<dbReference type="EMBL" id="BGPR01018998">
    <property type="protein sequence ID" value="GBN80712.1"/>
    <property type="molecule type" value="Genomic_DNA"/>
</dbReference>
<organism evidence="1 2">
    <name type="scientific">Araneus ventricosus</name>
    <name type="common">Orbweaver spider</name>
    <name type="synonym">Epeira ventricosa</name>
    <dbReference type="NCBI Taxonomy" id="182803"/>
    <lineage>
        <taxon>Eukaryota</taxon>
        <taxon>Metazoa</taxon>
        <taxon>Ecdysozoa</taxon>
        <taxon>Arthropoda</taxon>
        <taxon>Chelicerata</taxon>
        <taxon>Arachnida</taxon>
        <taxon>Araneae</taxon>
        <taxon>Araneomorphae</taxon>
        <taxon>Entelegynae</taxon>
        <taxon>Araneoidea</taxon>
        <taxon>Araneidae</taxon>
        <taxon>Araneus</taxon>
    </lineage>
</organism>
<comment type="caution">
    <text evidence="1">The sequence shown here is derived from an EMBL/GenBank/DDBJ whole genome shotgun (WGS) entry which is preliminary data.</text>
</comment>
<evidence type="ECO:0000313" key="1">
    <source>
        <dbReference type="EMBL" id="GBN80712.1"/>
    </source>
</evidence>
<name>A0A4Y2RXX1_ARAVE</name>
<dbReference type="Proteomes" id="UP000499080">
    <property type="component" value="Unassembled WGS sequence"/>
</dbReference>
<evidence type="ECO:0000313" key="2">
    <source>
        <dbReference type="Proteomes" id="UP000499080"/>
    </source>
</evidence>